<dbReference type="Gene3D" id="3.90.340.10">
    <property type="entry name" value="Nitric Oxide Synthase, Chain A, domain 1"/>
    <property type="match status" value="1"/>
</dbReference>
<evidence type="ECO:0000259" key="6">
    <source>
        <dbReference type="Pfam" id="PF02898"/>
    </source>
</evidence>
<dbReference type="EMBL" id="JAQGLA010000102">
    <property type="protein sequence ID" value="MDA3630474.1"/>
    <property type="molecule type" value="Genomic_DNA"/>
</dbReference>
<dbReference type="Gene3D" id="3.90.1230.10">
    <property type="entry name" value="Nitric Oxide Synthase, Chain A, domain 3"/>
    <property type="match status" value="1"/>
</dbReference>
<evidence type="ECO:0000313" key="7">
    <source>
        <dbReference type="EMBL" id="MDA3630474.1"/>
    </source>
</evidence>
<keyword evidence="3" id="KW-0560">Oxidoreductase</keyword>
<name>A0ABT4VAM8_9PSEU</name>
<protein>
    <submittedName>
        <fullName evidence="7">Nitric oxide synthase oxygenase</fullName>
    </submittedName>
</protein>
<dbReference type="InterPro" id="IPR044943">
    <property type="entry name" value="NOS_dom_1"/>
</dbReference>
<keyword evidence="4" id="KW-0408">Iron</keyword>
<reference evidence="7 8" key="1">
    <citation type="submission" date="2022-11" db="EMBL/GenBank/DDBJ databases">
        <title>Draft genome sequence of Saccharopolyspora sp. WRP15-2 isolated from rhizosphere soils of wild rice in Thailand.</title>
        <authorList>
            <person name="Duangmal K."/>
            <person name="Kammanee S."/>
            <person name="Muangham S."/>
        </authorList>
    </citation>
    <scope>NUCLEOTIDE SEQUENCE [LARGE SCALE GENOMIC DNA]</scope>
    <source>
        <strain evidence="7 8">WRP15-2</strain>
    </source>
</reference>
<dbReference type="InterPro" id="IPR050607">
    <property type="entry name" value="NOS"/>
</dbReference>
<gene>
    <name evidence="7" type="ORF">OU415_33950</name>
</gene>
<comment type="caution">
    <text evidence="7">The sequence shown here is derived from an EMBL/GenBank/DDBJ whole genome shotgun (WGS) entry which is preliminary data.</text>
</comment>
<dbReference type="InterPro" id="IPR044940">
    <property type="entry name" value="NOS_dom_2"/>
</dbReference>
<evidence type="ECO:0000256" key="3">
    <source>
        <dbReference type="ARBA" id="ARBA00023002"/>
    </source>
</evidence>
<evidence type="ECO:0000256" key="5">
    <source>
        <dbReference type="SAM" id="MobiDB-lite"/>
    </source>
</evidence>
<dbReference type="InterPro" id="IPR004030">
    <property type="entry name" value="NOS_N"/>
</dbReference>
<dbReference type="Proteomes" id="UP001210380">
    <property type="component" value="Unassembled WGS sequence"/>
</dbReference>
<dbReference type="SUPFAM" id="SSF56512">
    <property type="entry name" value="Nitric oxide (NO) synthase oxygenase domain"/>
    <property type="match status" value="1"/>
</dbReference>
<dbReference type="PANTHER" id="PTHR43410">
    <property type="entry name" value="NITRIC OXIDE SYNTHASE OXYGENASE"/>
    <property type="match status" value="1"/>
</dbReference>
<evidence type="ECO:0000256" key="4">
    <source>
        <dbReference type="ARBA" id="ARBA00023004"/>
    </source>
</evidence>
<sequence length="412" mass="45652">MTVTRDEVIPIQQSPSEPVLDGVREVGESGGGSPAALVRADSATDVSAAEDFLRAFHDAHPKAGSLTERLADVRRSIAETGTYRHTGPELAYGARVALRDSGWCTSGVPWRQLKVRDLRGLRNASAIASECFEHLRLATNAGRIQPMVTVFAPDAPGNPGPRIWNEQVVRYAGYAMPNGVLGDARYSGFTAEVQRMGWKPPNQRSRFDHLPLVVETAHEGIKLVTVPRDVVQEVPLEHPDHPWFVELGLRWHTVPLISNMQLEIGGIRYPAAPFNTWFVGTEIGTRGLADENAYGVTKHVAERLGMDTSTERTLWRDRAIVEINRAVLFSFDSARVTITDHHSEALHRLAWLRSGPRTSASRPMFSVSKEASQRARRGAPSGLPSPEPKRRPRYDELARLNRRCLGTEPFGE</sequence>
<keyword evidence="8" id="KW-1185">Reference proteome</keyword>
<feature type="domain" description="Nitric oxide synthase (NOS)" evidence="6">
    <location>
        <begin position="47"/>
        <end position="346"/>
    </location>
</feature>
<organism evidence="7 8">
    <name type="scientific">Saccharopolyspora oryzae</name>
    <dbReference type="NCBI Taxonomy" id="2997343"/>
    <lineage>
        <taxon>Bacteria</taxon>
        <taxon>Bacillati</taxon>
        <taxon>Actinomycetota</taxon>
        <taxon>Actinomycetes</taxon>
        <taxon>Pseudonocardiales</taxon>
        <taxon>Pseudonocardiaceae</taxon>
        <taxon>Saccharopolyspora</taxon>
    </lineage>
</organism>
<feature type="compositionally biased region" description="Basic and acidic residues" evidence="5">
    <location>
        <begin position="387"/>
        <end position="398"/>
    </location>
</feature>
<dbReference type="Gene3D" id="3.90.440.10">
    <property type="entry name" value="Nitric Oxide Synthase,Heme Domain,Chain A domain 2"/>
    <property type="match status" value="1"/>
</dbReference>
<evidence type="ECO:0000313" key="8">
    <source>
        <dbReference type="Proteomes" id="UP001210380"/>
    </source>
</evidence>
<keyword evidence="1" id="KW-0349">Heme</keyword>
<feature type="region of interest" description="Disordered" evidence="5">
    <location>
        <begin position="357"/>
        <end position="398"/>
    </location>
</feature>
<dbReference type="InterPro" id="IPR036119">
    <property type="entry name" value="NOS_N_sf"/>
</dbReference>
<dbReference type="PANTHER" id="PTHR43410:SF1">
    <property type="entry name" value="NITRIC OXIDE SYNTHASE"/>
    <property type="match status" value="1"/>
</dbReference>
<dbReference type="Pfam" id="PF02898">
    <property type="entry name" value="NO_synthase"/>
    <property type="match status" value="1"/>
</dbReference>
<dbReference type="InterPro" id="IPR044944">
    <property type="entry name" value="NOS_dom_3"/>
</dbReference>
<dbReference type="RefSeq" id="WP_270953677.1">
    <property type="nucleotide sequence ID" value="NZ_JAQGLA010000102.1"/>
</dbReference>
<accession>A0ABT4VAM8</accession>
<proteinExistence type="predicted"/>
<evidence type="ECO:0000256" key="1">
    <source>
        <dbReference type="ARBA" id="ARBA00022617"/>
    </source>
</evidence>
<evidence type="ECO:0000256" key="2">
    <source>
        <dbReference type="ARBA" id="ARBA00022723"/>
    </source>
</evidence>
<keyword evidence="2" id="KW-0479">Metal-binding</keyword>